<feature type="domain" description="C2H2-type" evidence="13">
    <location>
        <begin position="539"/>
        <end position="566"/>
    </location>
</feature>
<dbReference type="GeneTree" id="ENSGT00940000153505"/>
<evidence type="ECO:0000256" key="10">
    <source>
        <dbReference type="PROSITE-ProRule" id="PRU00042"/>
    </source>
</evidence>
<dbReference type="PROSITE" id="PS00028">
    <property type="entry name" value="ZINC_FINGER_C2H2_1"/>
    <property type="match status" value="8"/>
</dbReference>
<evidence type="ECO:0008006" key="16">
    <source>
        <dbReference type="Google" id="ProtNLM"/>
    </source>
</evidence>
<keyword evidence="7" id="KW-0805">Transcription regulation</keyword>
<feature type="domain" description="C2H2-type" evidence="13">
    <location>
        <begin position="485"/>
        <end position="512"/>
    </location>
</feature>
<keyword evidence="8" id="KW-0804">Transcription</keyword>
<dbReference type="GO" id="GO:0005634">
    <property type="term" value="C:nucleus"/>
    <property type="evidence" value="ECO:0007669"/>
    <property type="project" value="UniProtKB-SubCell"/>
</dbReference>
<dbReference type="Pfam" id="PF00096">
    <property type="entry name" value="zf-C2H2"/>
    <property type="match status" value="9"/>
</dbReference>
<evidence type="ECO:0000256" key="9">
    <source>
        <dbReference type="ARBA" id="ARBA00023242"/>
    </source>
</evidence>
<evidence type="ECO:0000256" key="12">
    <source>
        <dbReference type="SAM" id="MobiDB-lite"/>
    </source>
</evidence>
<dbReference type="Ensembl" id="ENSBMST00010023084.1">
    <property type="protein sequence ID" value="ENSBMSP00010020920.1"/>
    <property type="gene ID" value="ENSBMSG00010015138.1"/>
</dbReference>
<dbReference type="InterPro" id="IPR036051">
    <property type="entry name" value="KRAB_dom_sf"/>
</dbReference>
<comment type="subcellular location">
    <subcellularLocation>
        <location evidence="1">Nucleus</location>
    </subcellularLocation>
</comment>
<dbReference type="Gene3D" id="6.10.140.140">
    <property type="match status" value="1"/>
</dbReference>
<sequence length="733" mass="84500">ISPHPVDLANYTEQNVLLQGLVSFKDVSINFTQAEWQWLDSAQKILYRDVMLENYSNLVSVGCLIPKPDVISQLEQGEEPWITEVEFSSQSLPEVWRGQNIQDQQSSQFILIKNKTLINEKNTSCAKAFTMGINPVGSRKVNSKCDSYKKSLKYISELMISNRNCVRKMTDEGNVCGKSRFNTKLEELSAEINEYDKNGKDISHNEYLGQLQTLEPDCGFNESGKHFYKADSDSQKRSHGGKKPSNEYENTFIQKSVISIYEKTHIRKPFGSNEHGQSCTVSKVLNQRAHTGEKPFGCDSFGYSSTIIVHQRNQSKETPHEYPQNMNAVIQTAQLTEHQRAHTGQESSEYNEGEQAFKISNFKYKRIDTVKKLYEFTECRNALHKKSHFSHIQRTHIEKSYECNQCCRIFNRKAHLTKHQRIHTGENPYECNECGKAFYNKAHLTRHQRIHTGEKPYECSECGKTFCVKSTLTVHQRTHTGEKPYECIKCGKTFYVKSKLTVHQRTHTGEKPYECTECGITFSHKSTLTEHQRTFCKPYECIECGKTFSGNSHLTVHQRKHTGEKPFECTECGKTFSHKSSLVEHQRTHTGEKPYECTECGKTFSSHSNLKVHQRTHTGEKPYECTDCGKTYSHKSSLNEHCRRHSGQKPCECDKCGTSFILPLWSLSKYQRIPKGKKNYEYNLYKKSFLLEGKLHGTSDSTPGEEVFKYFKSQKPQNQVHKSNSWYGKELMR</sequence>
<evidence type="ECO:0000256" key="8">
    <source>
        <dbReference type="ARBA" id="ARBA00023163"/>
    </source>
</evidence>
<dbReference type="PROSITE" id="PS50805">
    <property type="entry name" value="KRAB"/>
    <property type="match status" value="1"/>
</dbReference>
<evidence type="ECO:0000256" key="4">
    <source>
        <dbReference type="ARBA" id="ARBA00022737"/>
    </source>
</evidence>
<dbReference type="OMA" id="ICERIHI"/>
<dbReference type="InterPro" id="IPR013087">
    <property type="entry name" value="Znf_C2H2_type"/>
</dbReference>
<proteinExistence type="inferred from homology"/>
<evidence type="ECO:0000256" key="3">
    <source>
        <dbReference type="ARBA" id="ARBA00022723"/>
    </source>
</evidence>
<dbReference type="SUPFAM" id="SSF57667">
    <property type="entry name" value="beta-beta-alpha zinc fingers"/>
    <property type="match status" value="7"/>
</dbReference>
<evidence type="ECO:0000256" key="5">
    <source>
        <dbReference type="ARBA" id="ARBA00022771"/>
    </source>
</evidence>
<dbReference type="PANTHER" id="PTHR47772:SF15">
    <property type="entry name" value="REDUCED EXPRESSION 2-RELATED"/>
    <property type="match status" value="1"/>
</dbReference>
<evidence type="ECO:0000256" key="1">
    <source>
        <dbReference type="ARBA" id="ARBA00004123"/>
    </source>
</evidence>
<evidence type="ECO:0000259" key="13">
    <source>
        <dbReference type="PROSITE" id="PS50157"/>
    </source>
</evidence>
<dbReference type="FunFam" id="3.30.160.60:FF:002343">
    <property type="entry name" value="Zinc finger protein 33A"/>
    <property type="match status" value="3"/>
</dbReference>
<feature type="domain" description="KRAB" evidence="14">
    <location>
        <begin position="22"/>
        <end position="93"/>
    </location>
</feature>
<dbReference type="InterPro" id="IPR001909">
    <property type="entry name" value="KRAB"/>
</dbReference>
<dbReference type="FunFam" id="3.30.160.60:FF:000003">
    <property type="entry name" value="Zinc finger protein 3 homolog"/>
    <property type="match status" value="1"/>
</dbReference>
<dbReference type="GO" id="GO:0006355">
    <property type="term" value="P:regulation of DNA-templated transcription"/>
    <property type="evidence" value="ECO:0007669"/>
    <property type="project" value="InterPro"/>
</dbReference>
<dbReference type="SMART" id="SM00355">
    <property type="entry name" value="ZnF_C2H2"/>
    <property type="match status" value="9"/>
</dbReference>
<dbReference type="FunFam" id="3.30.160.60:FF:000295">
    <property type="entry name" value="zinc finger protein 19"/>
    <property type="match status" value="1"/>
</dbReference>
<dbReference type="FunFam" id="3.30.160.60:FF:000512">
    <property type="entry name" value="zinc finger protein 197 isoform X1"/>
    <property type="match status" value="1"/>
</dbReference>
<organism evidence="15">
    <name type="scientific">Balaenoptera musculus</name>
    <name type="common">Blue whale</name>
    <dbReference type="NCBI Taxonomy" id="9771"/>
    <lineage>
        <taxon>Eukaryota</taxon>
        <taxon>Metazoa</taxon>
        <taxon>Chordata</taxon>
        <taxon>Craniata</taxon>
        <taxon>Vertebrata</taxon>
        <taxon>Euteleostomi</taxon>
        <taxon>Mammalia</taxon>
        <taxon>Eutheria</taxon>
        <taxon>Laurasiatheria</taxon>
        <taxon>Artiodactyla</taxon>
        <taxon>Whippomorpha</taxon>
        <taxon>Cetacea</taxon>
        <taxon>Mysticeti</taxon>
        <taxon>Balaenopteridae</taxon>
        <taxon>Balaenoptera</taxon>
    </lineage>
</organism>
<feature type="domain" description="C2H2-type" evidence="13">
    <location>
        <begin position="457"/>
        <end position="484"/>
    </location>
</feature>
<dbReference type="SMART" id="SM00349">
    <property type="entry name" value="KRAB"/>
    <property type="match status" value="1"/>
</dbReference>
<dbReference type="AlphaFoldDB" id="A0A8C0DFZ2"/>
<reference evidence="15" key="1">
    <citation type="submission" date="2023-09" db="UniProtKB">
        <authorList>
            <consortium name="Ensembl"/>
        </authorList>
    </citation>
    <scope>IDENTIFICATION</scope>
</reference>
<evidence type="ECO:0000256" key="2">
    <source>
        <dbReference type="ARBA" id="ARBA00006991"/>
    </source>
</evidence>
<keyword evidence="9" id="KW-0539">Nucleus</keyword>
<feature type="domain" description="C2H2-type" evidence="13">
    <location>
        <begin position="513"/>
        <end position="534"/>
    </location>
</feature>
<dbReference type="PROSITE" id="PS50157">
    <property type="entry name" value="ZINC_FINGER_C2H2_2"/>
    <property type="match status" value="9"/>
</dbReference>
<dbReference type="Gene3D" id="3.30.160.60">
    <property type="entry name" value="Classic Zinc Finger"/>
    <property type="match status" value="10"/>
</dbReference>
<dbReference type="GO" id="GO:0008270">
    <property type="term" value="F:zinc ion binding"/>
    <property type="evidence" value="ECO:0007669"/>
    <property type="project" value="UniProtKB-KW"/>
</dbReference>
<feature type="domain" description="C2H2-type" evidence="13">
    <location>
        <begin position="595"/>
        <end position="622"/>
    </location>
</feature>
<evidence type="ECO:0000313" key="15">
    <source>
        <dbReference type="Ensembl" id="ENSBMSP00010020920.1"/>
    </source>
</evidence>
<feature type="domain" description="C2H2-type" evidence="13">
    <location>
        <begin position="623"/>
        <end position="650"/>
    </location>
</feature>
<feature type="domain" description="C2H2-type" evidence="13">
    <location>
        <begin position="567"/>
        <end position="594"/>
    </location>
</feature>
<accession>A0A8C0DFZ2</accession>
<evidence type="ECO:0000259" key="14">
    <source>
        <dbReference type="PROSITE" id="PS50805"/>
    </source>
</evidence>
<protein>
    <recommendedName>
        <fullName evidence="16">Zinc finger protein 782</fullName>
    </recommendedName>
</protein>
<keyword evidence="3" id="KW-0479">Metal-binding</keyword>
<feature type="region of interest" description="Disordered" evidence="12">
    <location>
        <begin position="229"/>
        <end position="249"/>
    </location>
</feature>
<feature type="coiled-coil region" evidence="11">
    <location>
        <begin position="178"/>
        <end position="205"/>
    </location>
</feature>
<dbReference type="InterPro" id="IPR050636">
    <property type="entry name" value="C2H2-ZF_domain-containing"/>
</dbReference>
<dbReference type="SUPFAM" id="SSF109640">
    <property type="entry name" value="KRAB domain (Kruppel-associated box)"/>
    <property type="match status" value="1"/>
</dbReference>
<keyword evidence="5 10" id="KW-0863">Zinc-finger</keyword>
<keyword evidence="11" id="KW-0175">Coiled coil</keyword>
<evidence type="ECO:0000256" key="11">
    <source>
        <dbReference type="SAM" id="Coils"/>
    </source>
</evidence>
<dbReference type="FunFam" id="3.30.160.60:FF:001498">
    <property type="entry name" value="Zinc finger protein 404"/>
    <property type="match status" value="2"/>
</dbReference>
<dbReference type="Pfam" id="PF01352">
    <property type="entry name" value="KRAB"/>
    <property type="match status" value="1"/>
</dbReference>
<dbReference type="CDD" id="cd07765">
    <property type="entry name" value="KRAB_A-box"/>
    <property type="match status" value="1"/>
</dbReference>
<dbReference type="InterPro" id="IPR036236">
    <property type="entry name" value="Znf_C2H2_sf"/>
</dbReference>
<comment type="similarity">
    <text evidence="2">Belongs to the krueppel C2H2-type zinc-finger protein family.</text>
</comment>
<evidence type="ECO:0000256" key="6">
    <source>
        <dbReference type="ARBA" id="ARBA00022833"/>
    </source>
</evidence>
<dbReference type="PANTHER" id="PTHR47772">
    <property type="entry name" value="ZINC FINGER PROTEIN 200"/>
    <property type="match status" value="1"/>
</dbReference>
<keyword evidence="4" id="KW-0677">Repeat</keyword>
<feature type="domain" description="C2H2-type" evidence="13">
    <location>
        <begin position="401"/>
        <end position="428"/>
    </location>
</feature>
<dbReference type="FunFam" id="3.30.160.60:FF:000710">
    <property type="entry name" value="Zinc finger protein 768"/>
    <property type="match status" value="1"/>
</dbReference>
<keyword evidence="6" id="KW-0862">Zinc</keyword>
<evidence type="ECO:0000256" key="7">
    <source>
        <dbReference type="ARBA" id="ARBA00023015"/>
    </source>
</evidence>
<name>A0A8C0DFZ2_BALMU</name>
<feature type="domain" description="C2H2-type" evidence="13">
    <location>
        <begin position="429"/>
        <end position="456"/>
    </location>
</feature>